<dbReference type="GO" id="GO:0006315">
    <property type="term" value="P:homing of group II introns"/>
    <property type="evidence" value="ECO:0007669"/>
    <property type="project" value="TreeGrafter"/>
</dbReference>
<dbReference type="Pfam" id="PF01348">
    <property type="entry name" value="Intron_maturas2"/>
    <property type="match status" value="1"/>
</dbReference>
<dbReference type="AlphaFoldDB" id="A0A835I1V3"/>
<sequence>MEEKRFIQTRIKKRVKEQYINGKFHALMGNVIANAMTLKDAYNCIRLNSNVGLASESDDIGFVSMAEELASGEFDVQVNTILMSTKGEREEVLVLPNLKLKVIQEAIRIVLEVVYRPHYSKISHGCRSGRGHGSALRYICKEITDPKWWFTLHVNKKVDAAMLTKLICTMEEKIEDPSLYYILRSMYDANVLNLEFGGFPKGQGLPQEGVLSPILMNIYLDLFDGEFQWMCLKYEGLGSNHADQEKRESKLRSWFRSQLKDDNKKELDKRNSSSRLHACRVMDEIFVAISDSEEVALELKLEMQNYLQNSLYLDVDDTQLLSFDGPRGLQFLGTIVRTIIKESPAVKAVHKLKEKVQLFASHKQELWDAMSVRIGKKCLGHGLKKVKESEIKHLADSNSALSQIAQFRKDGMETDHWFKVLLKIWMQDVNAKSINSEEEILAKYIAEPALPPELKDSFYNFIKHAEEYVSSETSSTLALLSNFSSNTQSSRNTEIIAPVSIIKKRLIRYGLVSHEGYSRPTSALILQDDNQIIDWFSGLVRRWLRWYSECDNFGEIKLIVINQVRMSCIRTLAAKHRIHETKIEKLFESELSGIPSTQEFELEMLNEASDSHVFDNDEGLNYSISNSGLCLLSLARIVSPSRPCNCFVVGCSVPAPKVYSLHAMERQRYPGWKTGFLTAIHPSFNKRKIGLCNKHVKDLYMGQISLQSVDFSAWRG</sequence>
<reference evidence="2 3" key="1">
    <citation type="submission" date="2020-10" db="EMBL/GenBank/DDBJ databases">
        <title>The Coptis chinensis genome and diversification of protoberbering-type alkaloids.</title>
        <authorList>
            <person name="Wang B."/>
            <person name="Shu S."/>
            <person name="Song C."/>
            <person name="Liu Y."/>
        </authorList>
    </citation>
    <scope>NUCLEOTIDE SEQUENCE [LARGE SCALE GENOMIC DNA]</scope>
    <source>
        <strain evidence="2">HL-2020</strain>
        <tissue evidence="2">Leaf</tissue>
    </source>
</reference>
<proteinExistence type="predicted"/>
<dbReference type="InterPro" id="IPR024937">
    <property type="entry name" value="Domain_X"/>
</dbReference>
<feature type="domain" description="Domain X" evidence="1">
    <location>
        <begin position="493"/>
        <end position="584"/>
    </location>
</feature>
<dbReference type="PANTHER" id="PTHR33642">
    <property type="entry name" value="COX1/OXI3 INTRON 1 PROTEIN-RELATED"/>
    <property type="match status" value="1"/>
</dbReference>
<organism evidence="2 3">
    <name type="scientific">Coptis chinensis</name>
    <dbReference type="NCBI Taxonomy" id="261450"/>
    <lineage>
        <taxon>Eukaryota</taxon>
        <taxon>Viridiplantae</taxon>
        <taxon>Streptophyta</taxon>
        <taxon>Embryophyta</taxon>
        <taxon>Tracheophyta</taxon>
        <taxon>Spermatophyta</taxon>
        <taxon>Magnoliopsida</taxon>
        <taxon>Ranunculales</taxon>
        <taxon>Ranunculaceae</taxon>
        <taxon>Coptidoideae</taxon>
        <taxon>Coptis</taxon>
    </lineage>
</organism>
<dbReference type="GO" id="GO:0090615">
    <property type="term" value="P:mitochondrial mRNA processing"/>
    <property type="evidence" value="ECO:0007669"/>
    <property type="project" value="TreeGrafter"/>
</dbReference>
<name>A0A835I1V3_9MAGN</name>
<protein>
    <recommendedName>
        <fullName evidence="1">Domain X domain-containing protein</fullName>
    </recommendedName>
</protein>
<dbReference type="Proteomes" id="UP000631114">
    <property type="component" value="Unassembled WGS sequence"/>
</dbReference>
<gene>
    <name evidence="2" type="ORF">IFM89_018199</name>
</gene>
<dbReference type="OrthoDB" id="1866033at2759"/>
<dbReference type="PANTHER" id="PTHR33642:SF3">
    <property type="entry name" value="NUCLEAR INTRON MATURASE 4, MITOCHONDRIAL"/>
    <property type="match status" value="1"/>
</dbReference>
<evidence type="ECO:0000313" key="2">
    <source>
        <dbReference type="EMBL" id="KAF9609751.1"/>
    </source>
</evidence>
<dbReference type="GO" id="GO:0005739">
    <property type="term" value="C:mitochondrion"/>
    <property type="evidence" value="ECO:0007669"/>
    <property type="project" value="TreeGrafter"/>
</dbReference>
<comment type="caution">
    <text evidence="2">The sequence shown here is derived from an EMBL/GenBank/DDBJ whole genome shotgun (WGS) entry which is preliminary data.</text>
</comment>
<evidence type="ECO:0000259" key="1">
    <source>
        <dbReference type="Pfam" id="PF01348"/>
    </source>
</evidence>
<dbReference type="CDD" id="cd01651">
    <property type="entry name" value="RT_G2_intron"/>
    <property type="match status" value="1"/>
</dbReference>
<keyword evidence="3" id="KW-1185">Reference proteome</keyword>
<dbReference type="GO" id="GO:0003964">
    <property type="term" value="F:RNA-directed DNA polymerase activity"/>
    <property type="evidence" value="ECO:0007669"/>
    <property type="project" value="TreeGrafter"/>
</dbReference>
<dbReference type="EMBL" id="JADFTS010000004">
    <property type="protein sequence ID" value="KAF9609751.1"/>
    <property type="molecule type" value="Genomic_DNA"/>
</dbReference>
<evidence type="ECO:0000313" key="3">
    <source>
        <dbReference type="Proteomes" id="UP000631114"/>
    </source>
</evidence>
<accession>A0A835I1V3</accession>